<dbReference type="PANTHER" id="PTHR11260">
    <property type="entry name" value="GLUTATHIONE S-TRANSFERASE, GST, SUPERFAMILY, GST DOMAIN CONTAINING"/>
    <property type="match status" value="1"/>
</dbReference>
<dbReference type="SUPFAM" id="SSF47616">
    <property type="entry name" value="GST C-terminal domain-like"/>
    <property type="match status" value="1"/>
</dbReference>
<gene>
    <name evidence="8" type="ORF">OLEA9_A095889</name>
</gene>
<dbReference type="InterPro" id="IPR045074">
    <property type="entry name" value="GST_C_Tau"/>
</dbReference>
<feature type="domain" description="GST N-terminal" evidence="6">
    <location>
        <begin position="6"/>
        <end position="85"/>
    </location>
</feature>
<dbReference type="SFLD" id="SFLDS00019">
    <property type="entry name" value="Glutathione_Transferase_(cytos"/>
    <property type="match status" value="1"/>
</dbReference>
<dbReference type="InterPro" id="IPR004045">
    <property type="entry name" value="Glutathione_S-Trfase_N"/>
</dbReference>
<evidence type="ECO:0000256" key="1">
    <source>
        <dbReference type="ARBA" id="ARBA00009929"/>
    </source>
</evidence>
<dbReference type="EMBL" id="CACTIH010009206">
    <property type="protein sequence ID" value="CAA3027466.1"/>
    <property type="molecule type" value="Genomic_DNA"/>
</dbReference>
<organism evidence="8 9">
    <name type="scientific">Olea europaea subsp. europaea</name>
    <dbReference type="NCBI Taxonomy" id="158383"/>
    <lineage>
        <taxon>Eukaryota</taxon>
        <taxon>Viridiplantae</taxon>
        <taxon>Streptophyta</taxon>
        <taxon>Embryophyta</taxon>
        <taxon>Tracheophyta</taxon>
        <taxon>Spermatophyta</taxon>
        <taxon>Magnoliopsida</taxon>
        <taxon>eudicotyledons</taxon>
        <taxon>Gunneridae</taxon>
        <taxon>Pentapetalae</taxon>
        <taxon>asterids</taxon>
        <taxon>lamiids</taxon>
        <taxon>Lamiales</taxon>
        <taxon>Oleaceae</taxon>
        <taxon>Oleeae</taxon>
        <taxon>Olea</taxon>
    </lineage>
</organism>
<dbReference type="PROSITE" id="PS50405">
    <property type="entry name" value="GST_CTER"/>
    <property type="match status" value="1"/>
</dbReference>
<dbReference type="FunFam" id="1.20.1050.10:FF:000012">
    <property type="entry name" value="Tau class glutathione S-transferase"/>
    <property type="match status" value="1"/>
</dbReference>
<dbReference type="PANTHER" id="PTHR11260:SF695">
    <property type="entry name" value="GLUTATHIONE TRANSFERASE"/>
    <property type="match status" value="1"/>
</dbReference>
<comment type="similarity">
    <text evidence="1">Belongs to the GST superfamily. HSP26 family.</text>
</comment>
<dbReference type="GO" id="GO:0006749">
    <property type="term" value="P:glutathione metabolic process"/>
    <property type="evidence" value="ECO:0007669"/>
    <property type="project" value="InterPro"/>
</dbReference>
<evidence type="ECO:0000256" key="2">
    <source>
        <dbReference type="ARBA" id="ARBA00012452"/>
    </source>
</evidence>
<dbReference type="InterPro" id="IPR036282">
    <property type="entry name" value="Glutathione-S-Trfase_C_sf"/>
</dbReference>
<dbReference type="InterPro" id="IPR040079">
    <property type="entry name" value="Glutathione_S-Trfase"/>
</dbReference>
<dbReference type="PROSITE" id="PS50404">
    <property type="entry name" value="GST_NTER"/>
    <property type="match status" value="1"/>
</dbReference>
<dbReference type="GO" id="GO:0005737">
    <property type="term" value="C:cytoplasm"/>
    <property type="evidence" value="ECO:0007669"/>
    <property type="project" value="TreeGrafter"/>
</dbReference>
<evidence type="ECO:0000313" key="8">
    <source>
        <dbReference type="EMBL" id="CAA3027466.1"/>
    </source>
</evidence>
<feature type="domain" description="GST C-terminal" evidence="7">
    <location>
        <begin position="90"/>
        <end position="217"/>
    </location>
</feature>
<dbReference type="EC" id="2.5.1.18" evidence="2"/>
<dbReference type="SUPFAM" id="SSF52833">
    <property type="entry name" value="Thioredoxin-like"/>
    <property type="match status" value="1"/>
</dbReference>
<protein>
    <recommendedName>
        <fullName evidence="5">Probable glutathione S-transferase</fullName>
        <ecNumber evidence="2">2.5.1.18</ecNumber>
    </recommendedName>
</protein>
<dbReference type="Gramene" id="OE9A095889T1">
    <property type="protein sequence ID" value="OE9A095889C1"/>
    <property type="gene ID" value="OE9A095889"/>
</dbReference>
<comment type="caution">
    <text evidence="8">The sequence shown here is derived from an EMBL/GenBank/DDBJ whole genome shotgun (WGS) entry which is preliminary data.</text>
</comment>
<dbReference type="OrthoDB" id="202840at2759"/>
<dbReference type="Gene3D" id="1.20.1050.10">
    <property type="match status" value="1"/>
</dbReference>
<keyword evidence="9" id="KW-1185">Reference proteome</keyword>
<dbReference type="InterPro" id="IPR036249">
    <property type="entry name" value="Thioredoxin-like_sf"/>
</dbReference>
<proteinExistence type="inferred from homology"/>
<evidence type="ECO:0000259" key="6">
    <source>
        <dbReference type="PROSITE" id="PS50404"/>
    </source>
</evidence>
<evidence type="ECO:0000256" key="3">
    <source>
        <dbReference type="ARBA" id="ARBA00022679"/>
    </source>
</evidence>
<sequence length="236" mass="27180">MAPEKELVQLIGFWGSPFVLSVRWALKLKGIEYEYKEENLLKKSPLLLQCNPVYKKVPVLLHNGKPLVESLVIIEYIDETWKQNPLLPQDPYERAKSRFWAKFAHEKCIAPMINSFFKIGEEQEKCVKDACEHLRTLENALEEGKRFFGGETIGFVDIAAAWMGCWARIIEEILSVKLIDEEKMPRLIAWFSNVVEVPALKECMPPTQNLLEHNIKFRKLLVAAAERRQSAPLTGN</sequence>
<dbReference type="InterPro" id="IPR045073">
    <property type="entry name" value="Omega/Tau-like"/>
</dbReference>
<dbReference type="GO" id="GO:0004364">
    <property type="term" value="F:glutathione transferase activity"/>
    <property type="evidence" value="ECO:0007669"/>
    <property type="project" value="UniProtKB-EC"/>
</dbReference>
<dbReference type="Pfam" id="PF02798">
    <property type="entry name" value="GST_N"/>
    <property type="match status" value="1"/>
</dbReference>
<reference evidence="8 9" key="1">
    <citation type="submission" date="2019-12" db="EMBL/GenBank/DDBJ databases">
        <authorList>
            <person name="Alioto T."/>
            <person name="Alioto T."/>
            <person name="Gomez Garrido J."/>
        </authorList>
    </citation>
    <scope>NUCLEOTIDE SEQUENCE [LARGE SCALE GENOMIC DNA]</scope>
</reference>
<dbReference type="FunFam" id="3.40.30.10:FF:000014">
    <property type="entry name" value="Tau class glutathione S-transferase"/>
    <property type="match status" value="1"/>
</dbReference>
<keyword evidence="3 8" id="KW-0808">Transferase</keyword>
<comment type="catalytic activity">
    <reaction evidence="4">
        <text>RX + glutathione = an S-substituted glutathione + a halide anion + H(+)</text>
        <dbReference type="Rhea" id="RHEA:16437"/>
        <dbReference type="ChEBI" id="CHEBI:15378"/>
        <dbReference type="ChEBI" id="CHEBI:16042"/>
        <dbReference type="ChEBI" id="CHEBI:17792"/>
        <dbReference type="ChEBI" id="CHEBI:57925"/>
        <dbReference type="ChEBI" id="CHEBI:90779"/>
        <dbReference type="EC" id="2.5.1.18"/>
    </reaction>
</comment>
<evidence type="ECO:0000256" key="5">
    <source>
        <dbReference type="ARBA" id="ARBA00071370"/>
    </source>
</evidence>
<dbReference type="SFLD" id="SFLDG00358">
    <property type="entry name" value="Main_(cytGST)"/>
    <property type="match status" value="1"/>
</dbReference>
<dbReference type="SFLD" id="SFLDG01152">
    <property type="entry name" value="Main.3:_Omega-_and_Tau-like"/>
    <property type="match status" value="1"/>
</dbReference>
<evidence type="ECO:0000256" key="4">
    <source>
        <dbReference type="ARBA" id="ARBA00047960"/>
    </source>
</evidence>
<dbReference type="CDD" id="cd03185">
    <property type="entry name" value="GST_C_Tau"/>
    <property type="match status" value="1"/>
</dbReference>
<dbReference type="Proteomes" id="UP000594638">
    <property type="component" value="Unassembled WGS sequence"/>
</dbReference>
<dbReference type="AlphaFoldDB" id="A0A8S0VAX4"/>
<accession>A0A8S0VAX4</accession>
<dbReference type="CDD" id="cd03058">
    <property type="entry name" value="GST_N_Tau"/>
    <property type="match status" value="1"/>
</dbReference>
<dbReference type="Pfam" id="PF00043">
    <property type="entry name" value="GST_C"/>
    <property type="match status" value="1"/>
</dbReference>
<dbReference type="Gene3D" id="3.40.30.10">
    <property type="entry name" value="Glutaredoxin"/>
    <property type="match status" value="1"/>
</dbReference>
<evidence type="ECO:0000259" key="7">
    <source>
        <dbReference type="PROSITE" id="PS50405"/>
    </source>
</evidence>
<name>A0A8S0VAX4_OLEEU</name>
<evidence type="ECO:0000313" key="9">
    <source>
        <dbReference type="Proteomes" id="UP000594638"/>
    </source>
</evidence>
<dbReference type="InterPro" id="IPR004046">
    <property type="entry name" value="GST_C"/>
</dbReference>
<dbReference type="InterPro" id="IPR010987">
    <property type="entry name" value="Glutathione-S-Trfase_C-like"/>
</dbReference>